<evidence type="ECO:0000313" key="4">
    <source>
        <dbReference type="Proteomes" id="UP001595615"/>
    </source>
</evidence>
<dbReference type="SUPFAM" id="SSF53474">
    <property type="entry name" value="alpha/beta-Hydrolases"/>
    <property type="match status" value="1"/>
</dbReference>
<name>A0ABV7X7Q3_9SPHN</name>
<comment type="caution">
    <text evidence="3">The sequence shown here is derived from an EMBL/GenBank/DDBJ whole genome shotgun (WGS) entry which is preliminary data.</text>
</comment>
<dbReference type="RefSeq" id="WP_380856095.1">
    <property type="nucleotide sequence ID" value="NZ_JBHRXV010000001.1"/>
</dbReference>
<keyword evidence="2 3" id="KW-0378">Hydrolase</keyword>
<dbReference type="InterPro" id="IPR000801">
    <property type="entry name" value="Esterase-like"/>
</dbReference>
<sequence length="418" mass="44264">MSLASAYLLLALAAPMYVSPGIIEARPTAVTTDAPRGFRALRHDGGREGWLYVPSGYDPRRPAPFLLLLHGAGGDPRRLLDRFKPHAEATGAILMAPGSAAATWDLIADHGFGRDAKAIDALLGQVFARYAVDRLRTGIAGFSDGGSYALSLGLANGDLFGHVLAFSPGFVSPARQAGRPYVFVSHGRADAVLPIDATSRRIAATLRSAGYPHRYAEFDGGHQLPPDLADVLADATAPAHSHPDKAAAGPVPLARPIADAGGDTLEARLGVAGRPIARWREPACLRVTGASATFTQQVEVQVRSIAIAAGVPYEWGRCRANLTLALHDRRAPPRHAYTRRASRSALASATVTLDKRRAEALRAPAVAAYVALAGFAELPPAKAQPPGTLLALFERADAPRKLTTLDLDFLRRLYAKAG</sequence>
<dbReference type="PANTHER" id="PTHR43037">
    <property type="entry name" value="UNNAMED PRODUCT-RELATED"/>
    <property type="match status" value="1"/>
</dbReference>
<evidence type="ECO:0000256" key="2">
    <source>
        <dbReference type="ARBA" id="ARBA00022801"/>
    </source>
</evidence>
<dbReference type="Pfam" id="PF00756">
    <property type="entry name" value="Esterase"/>
    <property type="match status" value="1"/>
</dbReference>
<keyword evidence="4" id="KW-1185">Reference proteome</keyword>
<dbReference type="GO" id="GO:0016787">
    <property type="term" value="F:hydrolase activity"/>
    <property type="evidence" value="ECO:0007669"/>
    <property type="project" value="UniProtKB-KW"/>
</dbReference>
<protein>
    <submittedName>
        <fullName evidence="3">Alpha/beta hydrolase</fullName>
    </submittedName>
</protein>
<dbReference type="PANTHER" id="PTHR43037:SF5">
    <property type="entry name" value="FERULOYL ESTERASE"/>
    <property type="match status" value="1"/>
</dbReference>
<organism evidence="3 4">
    <name type="scientific">Sphingoaurantiacus capsulatus</name>
    <dbReference type="NCBI Taxonomy" id="1771310"/>
    <lineage>
        <taxon>Bacteria</taxon>
        <taxon>Pseudomonadati</taxon>
        <taxon>Pseudomonadota</taxon>
        <taxon>Alphaproteobacteria</taxon>
        <taxon>Sphingomonadales</taxon>
        <taxon>Sphingosinicellaceae</taxon>
        <taxon>Sphingoaurantiacus</taxon>
    </lineage>
</organism>
<dbReference type="InterPro" id="IPR029058">
    <property type="entry name" value="AB_hydrolase_fold"/>
</dbReference>
<evidence type="ECO:0000313" key="3">
    <source>
        <dbReference type="EMBL" id="MFC3711354.1"/>
    </source>
</evidence>
<dbReference type="InterPro" id="IPR050955">
    <property type="entry name" value="Plant_Biomass_Hydrol_Est"/>
</dbReference>
<accession>A0ABV7X7Q3</accession>
<dbReference type="Proteomes" id="UP001595615">
    <property type="component" value="Unassembled WGS sequence"/>
</dbReference>
<keyword evidence="1" id="KW-0732">Signal</keyword>
<evidence type="ECO:0000256" key="1">
    <source>
        <dbReference type="ARBA" id="ARBA00022729"/>
    </source>
</evidence>
<dbReference type="Gene3D" id="3.40.50.1820">
    <property type="entry name" value="alpha/beta hydrolase"/>
    <property type="match status" value="1"/>
</dbReference>
<gene>
    <name evidence="3" type="ORF">ACFOMD_02150</name>
</gene>
<dbReference type="EMBL" id="JBHRXV010000001">
    <property type="protein sequence ID" value="MFC3711354.1"/>
    <property type="molecule type" value="Genomic_DNA"/>
</dbReference>
<proteinExistence type="predicted"/>
<reference evidence="4" key="1">
    <citation type="journal article" date="2019" name="Int. J. Syst. Evol. Microbiol.">
        <title>The Global Catalogue of Microorganisms (GCM) 10K type strain sequencing project: providing services to taxonomists for standard genome sequencing and annotation.</title>
        <authorList>
            <consortium name="The Broad Institute Genomics Platform"/>
            <consortium name="The Broad Institute Genome Sequencing Center for Infectious Disease"/>
            <person name="Wu L."/>
            <person name="Ma J."/>
        </authorList>
    </citation>
    <scope>NUCLEOTIDE SEQUENCE [LARGE SCALE GENOMIC DNA]</scope>
    <source>
        <strain evidence="4">KCTC 42644</strain>
    </source>
</reference>